<feature type="signal peptide" evidence="2">
    <location>
        <begin position="1"/>
        <end position="25"/>
    </location>
</feature>
<feature type="region of interest" description="Disordered" evidence="1">
    <location>
        <begin position="150"/>
        <end position="176"/>
    </location>
</feature>
<dbReference type="AlphaFoldDB" id="A0A517QHX0"/>
<feature type="domain" description="Dipeptidylpeptidase IV N-terminal" evidence="4">
    <location>
        <begin position="215"/>
        <end position="466"/>
    </location>
</feature>
<keyword evidence="2" id="KW-0732">Signal</keyword>
<evidence type="ECO:0000259" key="4">
    <source>
        <dbReference type="Pfam" id="PF00930"/>
    </source>
</evidence>
<dbReference type="GO" id="GO:0006508">
    <property type="term" value="P:proteolysis"/>
    <property type="evidence" value="ECO:0007669"/>
    <property type="project" value="InterPro"/>
</dbReference>
<dbReference type="PANTHER" id="PTHR11731">
    <property type="entry name" value="PROTEASE FAMILY S9B,C DIPEPTIDYL-PEPTIDASE IV-RELATED"/>
    <property type="match status" value="1"/>
</dbReference>
<dbReference type="SUPFAM" id="SSF53474">
    <property type="entry name" value="alpha/beta-Hydrolases"/>
    <property type="match status" value="1"/>
</dbReference>
<organism evidence="5 6">
    <name type="scientific">Thalassoglobus polymorphus</name>
    <dbReference type="NCBI Taxonomy" id="2527994"/>
    <lineage>
        <taxon>Bacteria</taxon>
        <taxon>Pseudomonadati</taxon>
        <taxon>Planctomycetota</taxon>
        <taxon>Planctomycetia</taxon>
        <taxon>Planctomycetales</taxon>
        <taxon>Planctomycetaceae</taxon>
        <taxon>Thalassoglobus</taxon>
    </lineage>
</organism>
<evidence type="ECO:0000256" key="2">
    <source>
        <dbReference type="SAM" id="SignalP"/>
    </source>
</evidence>
<feature type="domain" description="Peptidase S9 prolyl oligopeptidase catalytic" evidence="3">
    <location>
        <begin position="551"/>
        <end position="746"/>
    </location>
</feature>
<sequence length="753" mass="86054" precursor="true">MFSKRSFCIQFFALSFALLSHPAWSQGTIPDYERAFALRGEYERTLFRDKVNPHWSSDGERFGYKVETGRNQHEFIIVDAKSGQRKLAFDHKELAELLSQKLGKPVNDLNLPIERIELAENVNVGDVHFISQGKHWKFDQNAKELSILEPASEANTKSKEQKNQQRRNSQTVSPDGLLRATIENHSLLIKNETSDEAPTEIRIAGSKEHAFKTHNLAWAPDSKKLVAWKVEAGEQRTVHFVESSPKDQLQPKLHAFNYLKPGDRIPQPRPHLIDIESNAEIVIDDSHFKTPWMNIPKIHWSPDSSRFYFVYNQRGHQVLRVISVDAKTGEAKVIVNEESKTFVDYAYKQHLHFLHETNELIWMSERDGWNHLYLYDSLTGEVKNQITQGLWVVRKVVHVNEEQRELWFECSGLLPEQNPYYIQLAKIQFDGSNLTRLTDGDGTHTVKLSPDRRYLIDTYSRIDSPPLINLRETATGGLVCKLEESDITKLKTAGWSPPERFVAKGRDEKTDIHGVIFRPSNFDPEQKYPVIEKIYAGPHGSFVPISFREFHSAQEVAEVGFIVVQIDGMGTSNRSKAFHDVCWKNLGDSGFPDRIEWIKAAAKQYPEFDLTHGVGIYGGSAGGQSSLRALLAHGDFYTVAVSDCGCHDNRMDKIWWNELWMSWPIGPHYAEQSNVTQAHKLTGKLFLTVGEKDTNVDPASTMQVVDALIKAGKDFDFIMVPGRGHGVGEIPYLRKRRIDFFVRHLMKKEPRVE</sequence>
<keyword evidence="5" id="KW-0378">Hydrolase</keyword>
<evidence type="ECO:0000313" key="6">
    <source>
        <dbReference type="Proteomes" id="UP000315724"/>
    </source>
</evidence>
<dbReference type="KEGG" id="tpol:Mal48_03890"/>
<dbReference type="EC" id="3.4.14.12" evidence="5"/>
<dbReference type="InterPro" id="IPR029058">
    <property type="entry name" value="AB_hydrolase_fold"/>
</dbReference>
<dbReference type="GO" id="GO:0008236">
    <property type="term" value="F:serine-type peptidase activity"/>
    <property type="evidence" value="ECO:0007669"/>
    <property type="project" value="InterPro"/>
</dbReference>
<dbReference type="PANTHER" id="PTHR11731:SF118">
    <property type="entry name" value="BLR1971 PROTEIN"/>
    <property type="match status" value="1"/>
</dbReference>
<dbReference type="OrthoDB" id="9812921at2"/>
<evidence type="ECO:0000313" key="5">
    <source>
        <dbReference type="EMBL" id="QDT31157.1"/>
    </source>
</evidence>
<dbReference type="Gene3D" id="2.140.10.30">
    <property type="entry name" value="Dipeptidylpeptidase IV, N-terminal domain"/>
    <property type="match status" value="1"/>
</dbReference>
<proteinExistence type="predicted"/>
<gene>
    <name evidence="5" type="primary">ptpA</name>
    <name evidence="5" type="ORF">Mal48_03890</name>
</gene>
<dbReference type="SUPFAM" id="SSF82171">
    <property type="entry name" value="DPP6 N-terminal domain-like"/>
    <property type="match status" value="1"/>
</dbReference>
<feature type="chain" id="PRO_5022037092" evidence="2">
    <location>
        <begin position="26"/>
        <end position="753"/>
    </location>
</feature>
<dbReference type="InterPro" id="IPR002469">
    <property type="entry name" value="Peptidase_S9B_N"/>
</dbReference>
<reference evidence="5 6" key="1">
    <citation type="submission" date="2019-02" db="EMBL/GenBank/DDBJ databases">
        <title>Deep-cultivation of Planctomycetes and their phenomic and genomic characterization uncovers novel biology.</title>
        <authorList>
            <person name="Wiegand S."/>
            <person name="Jogler M."/>
            <person name="Boedeker C."/>
            <person name="Pinto D."/>
            <person name="Vollmers J."/>
            <person name="Rivas-Marin E."/>
            <person name="Kohn T."/>
            <person name="Peeters S.H."/>
            <person name="Heuer A."/>
            <person name="Rast P."/>
            <person name="Oberbeckmann S."/>
            <person name="Bunk B."/>
            <person name="Jeske O."/>
            <person name="Meyerdierks A."/>
            <person name="Storesund J.E."/>
            <person name="Kallscheuer N."/>
            <person name="Luecker S."/>
            <person name="Lage O.M."/>
            <person name="Pohl T."/>
            <person name="Merkel B.J."/>
            <person name="Hornburger P."/>
            <person name="Mueller R.-W."/>
            <person name="Bruemmer F."/>
            <person name="Labrenz M."/>
            <person name="Spormann A.M."/>
            <person name="Op den Camp H."/>
            <person name="Overmann J."/>
            <person name="Amann R."/>
            <person name="Jetten M.S.M."/>
            <person name="Mascher T."/>
            <person name="Medema M.H."/>
            <person name="Devos D.P."/>
            <person name="Kaster A.-K."/>
            <person name="Ovreas L."/>
            <person name="Rohde M."/>
            <person name="Galperin M.Y."/>
            <person name="Jogler C."/>
        </authorList>
    </citation>
    <scope>NUCLEOTIDE SEQUENCE [LARGE SCALE GENOMIC DNA]</scope>
    <source>
        <strain evidence="5 6">Mal48</strain>
    </source>
</reference>
<dbReference type="EMBL" id="CP036267">
    <property type="protein sequence ID" value="QDT31157.1"/>
    <property type="molecule type" value="Genomic_DNA"/>
</dbReference>
<dbReference type="RefSeq" id="WP_145195529.1">
    <property type="nucleotide sequence ID" value="NZ_CP036267.1"/>
</dbReference>
<evidence type="ECO:0000259" key="3">
    <source>
        <dbReference type="Pfam" id="PF00326"/>
    </source>
</evidence>
<dbReference type="InterPro" id="IPR050278">
    <property type="entry name" value="Serine_Prot_S9B/DPPIV"/>
</dbReference>
<accession>A0A517QHX0</accession>
<dbReference type="Proteomes" id="UP000315724">
    <property type="component" value="Chromosome"/>
</dbReference>
<dbReference type="Pfam" id="PF00326">
    <property type="entry name" value="Peptidase_S9"/>
    <property type="match status" value="1"/>
</dbReference>
<dbReference type="InterPro" id="IPR001375">
    <property type="entry name" value="Peptidase_S9_cat"/>
</dbReference>
<evidence type="ECO:0000256" key="1">
    <source>
        <dbReference type="SAM" id="MobiDB-lite"/>
    </source>
</evidence>
<protein>
    <submittedName>
        <fullName evidence="5">Prolyl tripeptidyl peptidase</fullName>
        <ecNumber evidence="5">3.4.14.12</ecNumber>
    </submittedName>
</protein>
<keyword evidence="6" id="KW-1185">Reference proteome</keyword>
<name>A0A517QHX0_9PLAN</name>
<dbReference type="Pfam" id="PF00930">
    <property type="entry name" value="DPPIV_N"/>
    <property type="match status" value="1"/>
</dbReference>
<dbReference type="Gene3D" id="3.40.50.1820">
    <property type="entry name" value="alpha/beta hydrolase"/>
    <property type="match status" value="1"/>
</dbReference>